<gene>
    <name evidence="5" type="ORF">F960_03228</name>
</gene>
<dbReference type="PANTHER" id="PTHR30024">
    <property type="entry name" value="ALIPHATIC SULFONATES-BINDING PROTEIN-RELATED"/>
    <property type="match status" value="1"/>
</dbReference>
<reference evidence="5 6" key="1">
    <citation type="submission" date="2013-02" db="EMBL/GenBank/DDBJ databases">
        <title>The Genome Sequence of Acinetobacter gerneri CIP 107464.</title>
        <authorList>
            <consortium name="The Broad Institute Genome Sequencing Platform"/>
            <consortium name="The Broad Institute Genome Sequencing Center for Infectious Disease"/>
            <person name="Cerqueira G."/>
            <person name="Feldgarden M."/>
            <person name="Courvalin P."/>
            <person name="Perichon B."/>
            <person name="Grillot-Courvalin C."/>
            <person name="Clermont D."/>
            <person name="Rocha E."/>
            <person name="Yoon E.-J."/>
            <person name="Nemec A."/>
            <person name="Walker B."/>
            <person name="Young S.K."/>
            <person name="Zeng Q."/>
            <person name="Gargeya S."/>
            <person name="Fitzgerald M."/>
            <person name="Haas B."/>
            <person name="Abouelleil A."/>
            <person name="Alvarado L."/>
            <person name="Arachchi H.M."/>
            <person name="Berlin A.M."/>
            <person name="Chapman S.B."/>
            <person name="Dewar J."/>
            <person name="Goldberg J."/>
            <person name="Griggs A."/>
            <person name="Gujja S."/>
            <person name="Hansen M."/>
            <person name="Howarth C."/>
            <person name="Imamovic A."/>
            <person name="Larimer J."/>
            <person name="McCowan C."/>
            <person name="Murphy C."/>
            <person name="Neiman D."/>
            <person name="Pearson M."/>
            <person name="Priest M."/>
            <person name="Roberts A."/>
            <person name="Saif S."/>
            <person name="Shea T."/>
            <person name="Sisk P."/>
            <person name="Sykes S."/>
            <person name="Wortman J."/>
            <person name="Nusbaum C."/>
            <person name="Birren B."/>
        </authorList>
    </citation>
    <scope>NUCLEOTIDE SEQUENCE [LARGE SCALE GENOMIC DNA]</scope>
    <source>
        <strain evidence="5 6">CIP 107464</strain>
    </source>
</reference>
<dbReference type="Gene3D" id="3.40.190.10">
    <property type="entry name" value="Periplasmic binding protein-like II"/>
    <property type="match status" value="2"/>
</dbReference>
<dbReference type="eggNOG" id="COG0715">
    <property type="taxonomic scope" value="Bacteria"/>
</dbReference>
<dbReference type="CDD" id="cd13563">
    <property type="entry name" value="PBP2_SsuA_like_6"/>
    <property type="match status" value="1"/>
</dbReference>
<evidence type="ECO:0000256" key="2">
    <source>
        <dbReference type="ARBA" id="ARBA00010742"/>
    </source>
</evidence>
<comment type="caution">
    <text evidence="5">The sequence shown here is derived from an EMBL/GenBank/DDBJ whole genome shotgun (WGS) entry which is preliminary data.</text>
</comment>
<keyword evidence="3" id="KW-0732">Signal</keyword>
<evidence type="ECO:0000313" key="5">
    <source>
        <dbReference type="EMBL" id="ENV32721.1"/>
    </source>
</evidence>
<keyword evidence="6" id="KW-1185">Reference proteome</keyword>
<organism evidence="5 6">
    <name type="scientific">Acinetobacter gerneri DSM 14967 = CIP 107464 = MTCC 9824</name>
    <dbReference type="NCBI Taxonomy" id="1120926"/>
    <lineage>
        <taxon>Bacteria</taxon>
        <taxon>Pseudomonadati</taxon>
        <taxon>Pseudomonadota</taxon>
        <taxon>Gammaproteobacteria</taxon>
        <taxon>Moraxellales</taxon>
        <taxon>Moraxellaceae</taxon>
        <taxon>Acinetobacter</taxon>
    </lineage>
</organism>
<comment type="similarity">
    <text evidence="2">Belongs to the bacterial solute-binding protein SsuA/TauA family.</text>
</comment>
<protein>
    <recommendedName>
        <fullName evidence="4">SsuA/THI5-like domain-containing protein</fullName>
    </recommendedName>
</protein>
<dbReference type="EMBL" id="APPN01000073">
    <property type="protein sequence ID" value="ENV32721.1"/>
    <property type="molecule type" value="Genomic_DNA"/>
</dbReference>
<dbReference type="PANTHER" id="PTHR30024:SF47">
    <property type="entry name" value="TAURINE-BINDING PERIPLASMIC PROTEIN"/>
    <property type="match status" value="1"/>
</dbReference>
<evidence type="ECO:0000256" key="3">
    <source>
        <dbReference type="ARBA" id="ARBA00022729"/>
    </source>
</evidence>
<dbReference type="Proteomes" id="UP000013117">
    <property type="component" value="Unassembled WGS sequence"/>
</dbReference>
<dbReference type="InterPro" id="IPR015168">
    <property type="entry name" value="SsuA/THI5"/>
</dbReference>
<comment type="subcellular location">
    <subcellularLocation>
        <location evidence="1">Periplasm</location>
    </subcellularLocation>
</comment>
<dbReference type="STRING" id="202952.GCA_000747725_02090"/>
<evidence type="ECO:0000259" key="4">
    <source>
        <dbReference type="Pfam" id="PF09084"/>
    </source>
</evidence>
<dbReference type="PATRIC" id="fig|1120926.3.peg.3139"/>
<name>N8Y7W2_9GAMM</name>
<proteinExistence type="inferred from homology"/>
<dbReference type="HOGENOM" id="CLU_028871_3_2_6"/>
<dbReference type="PROSITE" id="PS51257">
    <property type="entry name" value="PROKAR_LIPOPROTEIN"/>
    <property type="match status" value="1"/>
</dbReference>
<evidence type="ECO:0000256" key="1">
    <source>
        <dbReference type="ARBA" id="ARBA00004418"/>
    </source>
</evidence>
<dbReference type="Pfam" id="PF09084">
    <property type="entry name" value="NMT1"/>
    <property type="match status" value="1"/>
</dbReference>
<dbReference type="GO" id="GO:0042597">
    <property type="term" value="C:periplasmic space"/>
    <property type="evidence" value="ECO:0007669"/>
    <property type="project" value="UniProtKB-SubCell"/>
</dbReference>
<sequence>MSKTAKSPISIFSASILSVSVFSTFLLSGCDNTAKVPEAKDSSKASAESKPITIGYSDWPGWVAWQVAIEKGWLKEAGLNVDFKWFDYSASLSAFSANQLDAVFVTNGDNLVTASGGTQGMMILATDYSAGNDVILAKEGINSIQDLKGKSIGVEKGLVDHLLLATALSDQKITAADVKLVNSTTNQLPQVFSSPDVSAIAVWQPVASQALKAVAGSKIIYSSKDKPGLIYDTLTVNMSHLAAHKEEWTKLLQVWDKTVKYINDPATRPDAVKIMAARSGVDPKQYESMVDGTHLLDIEANKKVFTKGTGFDSIYGSSYHVNKFNVENGIYKTEQNVDGLIYPKLIEELK</sequence>
<accession>N8Y7W2</accession>
<dbReference type="SUPFAM" id="SSF53850">
    <property type="entry name" value="Periplasmic binding protein-like II"/>
    <property type="match status" value="1"/>
</dbReference>
<dbReference type="RefSeq" id="WP_004866601.1">
    <property type="nucleotide sequence ID" value="NZ_ASYY01000121.1"/>
</dbReference>
<dbReference type="AlphaFoldDB" id="N8Y7W2"/>
<dbReference type="GeneID" id="84210514"/>
<evidence type="ECO:0000313" key="6">
    <source>
        <dbReference type="Proteomes" id="UP000013117"/>
    </source>
</evidence>
<feature type="domain" description="SsuA/THI5-like" evidence="4">
    <location>
        <begin position="67"/>
        <end position="262"/>
    </location>
</feature>